<dbReference type="EMBL" id="JBHMBH010000019">
    <property type="protein sequence ID" value="MFB9713900.1"/>
    <property type="molecule type" value="Genomic_DNA"/>
</dbReference>
<protein>
    <submittedName>
        <fullName evidence="1">Uncharacterized protein</fullName>
    </submittedName>
</protein>
<reference evidence="1 2" key="1">
    <citation type="submission" date="2024-09" db="EMBL/GenBank/DDBJ databases">
        <authorList>
            <person name="Sun Q."/>
            <person name="Mori K."/>
        </authorList>
    </citation>
    <scope>NUCLEOTIDE SEQUENCE [LARGE SCALE GENOMIC DNA]</scope>
    <source>
        <strain evidence="1 2">JCM 13519</strain>
    </source>
</reference>
<comment type="caution">
    <text evidence="1">The sequence shown here is derived from an EMBL/GenBank/DDBJ whole genome shotgun (WGS) entry which is preliminary data.</text>
</comment>
<organism evidence="1 2">
    <name type="scientific">Arthrobacter methylotrophus</name>
    <dbReference type="NCBI Taxonomy" id="121291"/>
    <lineage>
        <taxon>Bacteria</taxon>
        <taxon>Bacillati</taxon>
        <taxon>Actinomycetota</taxon>
        <taxon>Actinomycetes</taxon>
        <taxon>Micrococcales</taxon>
        <taxon>Micrococcaceae</taxon>
        <taxon>Arthrobacter</taxon>
    </lineage>
</organism>
<evidence type="ECO:0000313" key="2">
    <source>
        <dbReference type="Proteomes" id="UP001589536"/>
    </source>
</evidence>
<name>A0ABV5UNQ1_9MICC</name>
<evidence type="ECO:0000313" key="1">
    <source>
        <dbReference type="EMBL" id="MFB9713900.1"/>
    </source>
</evidence>
<keyword evidence="2" id="KW-1185">Reference proteome</keyword>
<proteinExistence type="predicted"/>
<gene>
    <name evidence="1" type="ORF">ACFFPI_07000</name>
</gene>
<sequence length="139" mass="15124">MTTITARQPKGIPVGGQFAATAHAEPAAVLTTQPSFQAHSHAELLSDRLNPLVEARVARSAIYDALVRGEFGDAGAQVRALRNDDRLVRLAVDRYVVSEHQEPGSADPEVTGHRLGRLLMDLQDEDIEEAVYALKDGRE</sequence>
<accession>A0ABV5UNQ1</accession>
<dbReference type="RefSeq" id="WP_345055327.1">
    <property type="nucleotide sequence ID" value="NZ_BAABED010000001.1"/>
</dbReference>
<dbReference type="Proteomes" id="UP001589536">
    <property type="component" value="Unassembled WGS sequence"/>
</dbReference>